<feature type="region of interest" description="Disordered" evidence="1">
    <location>
        <begin position="110"/>
        <end position="180"/>
    </location>
</feature>
<dbReference type="Proteomes" id="UP001285908">
    <property type="component" value="Unassembled WGS sequence"/>
</dbReference>
<gene>
    <name evidence="3" type="ORF">B0T23DRAFT_433354</name>
</gene>
<dbReference type="EMBL" id="JAULSX010000013">
    <property type="protein sequence ID" value="KAK3484820.1"/>
    <property type="molecule type" value="Genomic_DNA"/>
</dbReference>
<protein>
    <submittedName>
        <fullName evidence="3">Uncharacterized protein</fullName>
    </submittedName>
</protein>
<keyword evidence="2" id="KW-1133">Transmembrane helix</keyword>
<name>A0AAJ0MLJ9_9PEZI</name>
<evidence type="ECO:0000313" key="3">
    <source>
        <dbReference type="EMBL" id="KAK3484820.1"/>
    </source>
</evidence>
<keyword evidence="2" id="KW-0472">Membrane</keyword>
<keyword evidence="4" id="KW-1185">Reference proteome</keyword>
<keyword evidence="2" id="KW-0812">Transmembrane</keyword>
<evidence type="ECO:0000256" key="2">
    <source>
        <dbReference type="SAM" id="Phobius"/>
    </source>
</evidence>
<dbReference type="RefSeq" id="XP_062687874.1">
    <property type="nucleotide sequence ID" value="XM_062840439.1"/>
</dbReference>
<sequence length="180" mass="19267">MDSPQTTALLTTLVQDELPYLIARVIWIFATITMMGWTITMILNSTRTLQKEQVEVLDVISMNLRTANDTLTALKSMIATTERSTAILETQSRQLDVLLQQMDVKEGKRPWLPGLARHGLTSGCHGSGRQQGPEQEAPGGPTPSPIRVALGLDGDTSTCESGGRRSGTSGGDSNAGVSDA</sequence>
<dbReference type="AlphaFoldDB" id="A0AAJ0MLJ9"/>
<comment type="caution">
    <text evidence="3">The sequence shown here is derived from an EMBL/GenBank/DDBJ whole genome shotgun (WGS) entry which is preliminary data.</text>
</comment>
<reference evidence="3 4" key="1">
    <citation type="journal article" date="2023" name="Mol. Phylogenet. Evol.">
        <title>Genome-scale phylogeny and comparative genomics of the fungal order Sordariales.</title>
        <authorList>
            <person name="Hensen N."/>
            <person name="Bonometti L."/>
            <person name="Westerberg I."/>
            <person name="Brannstrom I.O."/>
            <person name="Guillou S."/>
            <person name="Cros-Aarteil S."/>
            <person name="Calhoun S."/>
            <person name="Haridas S."/>
            <person name="Kuo A."/>
            <person name="Mondo S."/>
            <person name="Pangilinan J."/>
            <person name="Riley R."/>
            <person name="LaButti K."/>
            <person name="Andreopoulos B."/>
            <person name="Lipzen A."/>
            <person name="Chen C."/>
            <person name="Yan M."/>
            <person name="Daum C."/>
            <person name="Ng V."/>
            <person name="Clum A."/>
            <person name="Steindorff A."/>
            <person name="Ohm R.A."/>
            <person name="Martin F."/>
            <person name="Silar P."/>
            <person name="Natvig D.O."/>
            <person name="Lalanne C."/>
            <person name="Gautier V."/>
            <person name="Ament-Velasquez S.L."/>
            <person name="Kruys A."/>
            <person name="Hutchinson M.I."/>
            <person name="Powell A.J."/>
            <person name="Barry K."/>
            <person name="Miller A.N."/>
            <person name="Grigoriev I.V."/>
            <person name="Debuchy R."/>
            <person name="Gladieux P."/>
            <person name="Hiltunen Thoren M."/>
            <person name="Johannesson H."/>
        </authorList>
    </citation>
    <scope>NUCLEOTIDE SEQUENCE [LARGE SCALE GENOMIC DNA]</scope>
    <source>
        <strain evidence="3 4">FGSC 10403</strain>
    </source>
</reference>
<accession>A0AAJ0MLJ9</accession>
<feature type="transmembrane region" description="Helical" evidence="2">
    <location>
        <begin position="20"/>
        <end position="43"/>
    </location>
</feature>
<dbReference type="GeneID" id="87878061"/>
<evidence type="ECO:0000256" key="1">
    <source>
        <dbReference type="SAM" id="MobiDB-lite"/>
    </source>
</evidence>
<proteinExistence type="predicted"/>
<evidence type="ECO:0000313" key="4">
    <source>
        <dbReference type="Proteomes" id="UP001285908"/>
    </source>
</evidence>
<organism evidence="3 4">
    <name type="scientific">Neurospora hispaniola</name>
    <dbReference type="NCBI Taxonomy" id="588809"/>
    <lineage>
        <taxon>Eukaryota</taxon>
        <taxon>Fungi</taxon>
        <taxon>Dikarya</taxon>
        <taxon>Ascomycota</taxon>
        <taxon>Pezizomycotina</taxon>
        <taxon>Sordariomycetes</taxon>
        <taxon>Sordariomycetidae</taxon>
        <taxon>Sordariales</taxon>
        <taxon>Sordariaceae</taxon>
        <taxon>Neurospora</taxon>
    </lineage>
</organism>